<dbReference type="OrthoDB" id="406156at2759"/>
<dbReference type="Proteomes" id="UP000095085">
    <property type="component" value="Unassembled WGS sequence"/>
</dbReference>
<organism evidence="3 4">
    <name type="scientific">Hyphopichia burtonii NRRL Y-1933</name>
    <dbReference type="NCBI Taxonomy" id="984485"/>
    <lineage>
        <taxon>Eukaryota</taxon>
        <taxon>Fungi</taxon>
        <taxon>Dikarya</taxon>
        <taxon>Ascomycota</taxon>
        <taxon>Saccharomycotina</taxon>
        <taxon>Pichiomycetes</taxon>
        <taxon>Debaryomycetaceae</taxon>
        <taxon>Hyphopichia</taxon>
    </lineage>
</organism>
<evidence type="ECO:0000259" key="2">
    <source>
        <dbReference type="Pfam" id="PF14226"/>
    </source>
</evidence>
<dbReference type="PANTHER" id="PTHR47990">
    <property type="entry name" value="2-OXOGLUTARATE (2OG) AND FE(II)-DEPENDENT OXYGENASE SUPERFAMILY PROTEIN-RELATED"/>
    <property type="match status" value="1"/>
</dbReference>
<gene>
    <name evidence="3" type="ORF">HYPBUDRAFT_138200</name>
</gene>
<accession>A0A1E4RLD4</accession>
<evidence type="ECO:0000259" key="1">
    <source>
        <dbReference type="Pfam" id="PF03171"/>
    </source>
</evidence>
<dbReference type="InterPro" id="IPR026992">
    <property type="entry name" value="DIOX_N"/>
</dbReference>
<feature type="domain" description="Non-haem dioxygenase N-terminal" evidence="2">
    <location>
        <begin position="33"/>
        <end position="105"/>
    </location>
</feature>
<keyword evidence="4" id="KW-1185">Reference proteome</keyword>
<dbReference type="STRING" id="984485.A0A1E4RLD4"/>
<dbReference type="GeneID" id="30994215"/>
<dbReference type="EMBL" id="KV454540">
    <property type="protein sequence ID" value="ODV68067.1"/>
    <property type="molecule type" value="Genomic_DNA"/>
</dbReference>
<dbReference type="RefSeq" id="XP_020077134.1">
    <property type="nucleotide sequence ID" value="XM_020219665.1"/>
</dbReference>
<reference evidence="4" key="1">
    <citation type="submission" date="2016-05" db="EMBL/GenBank/DDBJ databases">
        <title>Comparative genomics of biotechnologically important yeasts.</title>
        <authorList>
            <consortium name="DOE Joint Genome Institute"/>
            <person name="Riley R."/>
            <person name="Haridas S."/>
            <person name="Wolfe K.H."/>
            <person name="Lopes M.R."/>
            <person name="Hittinger C.T."/>
            <person name="Goker M."/>
            <person name="Salamov A."/>
            <person name="Wisecaver J."/>
            <person name="Long T.M."/>
            <person name="Aerts A.L."/>
            <person name="Barry K."/>
            <person name="Choi C."/>
            <person name="Clum A."/>
            <person name="Coughlan A.Y."/>
            <person name="Deshpande S."/>
            <person name="Douglass A.P."/>
            <person name="Hanson S.J."/>
            <person name="Klenk H.-P."/>
            <person name="Labutti K."/>
            <person name="Lapidus A."/>
            <person name="Lindquist E."/>
            <person name="Lipzen A."/>
            <person name="Meier-Kolthoff J.P."/>
            <person name="Ohm R.A."/>
            <person name="Otillar R.P."/>
            <person name="Pangilinan J."/>
            <person name="Peng Y."/>
            <person name="Rokas A."/>
            <person name="Rosa C.A."/>
            <person name="Scheuner C."/>
            <person name="Sibirny A.A."/>
            <person name="Slot J.C."/>
            <person name="Stielow J.B."/>
            <person name="Sun H."/>
            <person name="Kurtzman C.P."/>
            <person name="Blackwell M."/>
            <person name="Grigoriev I.V."/>
            <person name="Jeffries T.W."/>
        </authorList>
    </citation>
    <scope>NUCLEOTIDE SEQUENCE [LARGE SCALE GENOMIC DNA]</scope>
    <source>
        <strain evidence="4">NRRL Y-1933</strain>
    </source>
</reference>
<feature type="domain" description="Isopenicillin N synthase-like Fe(2+) 2OG dioxygenase" evidence="1">
    <location>
        <begin position="241"/>
        <end position="325"/>
    </location>
</feature>
<sequence length="400" mass="46127">MYLSKEEVDKKYNVRPFVDPERTKEDLNPLKLDAIDLSFFEEGDENLNKRQDLANRLEKSITTHGFFNLINHGIPQETIDNLRAVSQSVLTLPYEIQKQYLASAPTKEEEVEGGEGGERGRGFKPKGYWAIKNGIRDSIHHYNFRDSCHDSFVKDKEKHPELVANHLQELADYFNHLQRDILPKLLRLCDLVLNIPEGSLQKHYFAKVGTNLDDSNTHGRLMMYEPYGDEQLSQETEGTFLRGHSDMGAFTFITSQPILALQIRDVFTGEWRYIDHLEGSLIVNLGDALEFISGGYFKACLHRVIEPPLDQRKFNRLVIILFCNPSGKAILDPENIQSPKLKQLGLSKEDKLKDWETIQFNDWNQTKGKTLGRVAAGERNLVKFYGRTIERWHHLETIKN</sequence>
<name>A0A1E4RLD4_9ASCO</name>
<dbReference type="InterPro" id="IPR044861">
    <property type="entry name" value="IPNS-like_FE2OG_OXY"/>
</dbReference>
<dbReference type="SUPFAM" id="SSF51197">
    <property type="entry name" value="Clavaminate synthase-like"/>
    <property type="match status" value="1"/>
</dbReference>
<protein>
    <submittedName>
        <fullName evidence="3">Clavaminate synthase-like protein</fullName>
    </submittedName>
</protein>
<dbReference type="InterPro" id="IPR027443">
    <property type="entry name" value="IPNS-like_sf"/>
</dbReference>
<dbReference type="Pfam" id="PF14226">
    <property type="entry name" value="DIOX_N"/>
    <property type="match status" value="1"/>
</dbReference>
<dbReference type="Gene3D" id="2.60.120.330">
    <property type="entry name" value="B-lactam Antibiotic, Isopenicillin N Synthase, Chain"/>
    <property type="match status" value="1"/>
</dbReference>
<proteinExistence type="predicted"/>
<dbReference type="Pfam" id="PF03171">
    <property type="entry name" value="2OG-FeII_Oxy"/>
    <property type="match status" value="1"/>
</dbReference>
<dbReference type="AlphaFoldDB" id="A0A1E4RLD4"/>
<dbReference type="InterPro" id="IPR050231">
    <property type="entry name" value="Iron_ascorbate_oxido_reductase"/>
</dbReference>
<evidence type="ECO:0000313" key="3">
    <source>
        <dbReference type="EMBL" id="ODV68067.1"/>
    </source>
</evidence>
<evidence type="ECO:0000313" key="4">
    <source>
        <dbReference type="Proteomes" id="UP000095085"/>
    </source>
</evidence>